<dbReference type="InterPro" id="IPR027602">
    <property type="entry name" value="PGA_system"/>
</dbReference>
<keyword evidence="1" id="KW-0472">Membrane</keyword>
<accession>X1AUA6</accession>
<keyword evidence="1" id="KW-0812">Transmembrane</keyword>
<feature type="non-terminal residue" evidence="2">
    <location>
        <position position="1"/>
    </location>
</feature>
<reference evidence="2" key="1">
    <citation type="journal article" date="2014" name="Front. Microbiol.">
        <title>High frequency of phylogenetically diverse reductive dehalogenase-homologous genes in deep subseafloor sedimentary metagenomes.</title>
        <authorList>
            <person name="Kawai M."/>
            <person name="Futagami T."/>
            <person name="Toyoda A."/>
            <person name="Takaki Y."/>
            <person name="Nishi S."/>
            <person name="Hori S."/>
            <person name="Arai W."/>
            <person name="Tsubouchi T."/>
            <person name="Morono Y."/>
            <person name="Uchiyama I."/>
            <person name="Ito T."/>
            <person name="Fujiyama A."/>
            <person name="Inagaki F."/>
            <person name="Takami H."/>
        </authorList>
    </citation>
    <scope>NUCLEOTIDE SEQUENCE</scope>
    <source>
        <strain evidence="2">Expedition CK06-06</strain>
    </source>
</reference>
<feature type="transmembrane region" description="Helical" evidence="1">
    <location>
        <begin position="213"/>
        <end position="230"/>
    </location>
</feature>
<protein>
    <recommendedName>
        <fullName evidence="3">Poly-gamma-glutamate system protein</fullName>
    </recommendedName>
</protein>
<evidence type="ECO:0008006" key="3">
    <source>
        <dbReference type="Google" id="ProtNLM"/>
    </source>
</evidence>
<dbReference type="NCBIfam" id="TIGR04332">
    <property type="entry name" value="gamma_Glu_sys"/>
    <property type="match status" value="1"/>
</dbReference>
<keyword evidence="1" id="KW-1133">Transmembrane helix</keyword>
<dbReference type="EMBL" id="BART01015589">
    <property type="protein sequence ID" value="GAG86449.1"/>
    <property type="molecule type" value="Genomic_DNA"/>
</dbReference>
<organism evidence="2">
    <name type="scientific">marine sediment metagenome</name>
    <dbReference type="NCBI Taxonomy" id="412755"/>
    <lineage>
        <taxon>unclassified sequences</taxon>
        <taxon>metagenomes</taxon>
        <taxon>ecological metagenomes</taxon>
    </lineage>
</organism>
<sequence>GASGSFPALILATLSAARALELEPLLIYSVGSSEYGANIPEFTFTQMLDSLNEKNILPYKLLAISMGGDLDRAEGMFYPDSQDTIKKIVQDSGTLVIDADSIEENILQRMQLYKKSAKEQLIKAFVNIGGATPNYGNTNASITYPNGLVISGPKIPDHPERGLIFEYQNLGIPIIHLLNIRDLAVKNGLPIDPTPLPEIGEGGVYRRIAYNKYIIIFAIAIEFLYLFWVLKIRHK</sequence>
<evidence type="ECO:0000256" key="1">
    <source>
        <dbReference type="SAM" id="Phobius"/>
    </source>
</evidence>
<dbReference type="AlphaFoldDB" id="X1AUA6"/>
<comment type="caution">
    <text evidence="2">The sequence shown here is derived from an EMBL/GenBank/DDBJ whole genome shotgun (WGS) entry which is preliminary data.</text>
</comment>
<proteinExistence type="predicted"/>
<gene>
    <name evidence="2" type="ORF">S01H4_30236</name>
</gene>
<name>X1AUA6_9ZZZZ</name>
<evidence type="ECO:0000313" key="2">
    <source>
        <dbReference type="EMBL" id="GAG86449.1"/>
    </source>
</evidence>